<dbReference type="Proteomes" id="UP000000333">
    <property type="component" value="Chromosome"/>
</dbReference>
<dbReference type="HOGENOM" id="CLU_1904614_0_0_11"/>
<keyword evidence="2" id="KW-1185">Reference proteome</keyword>
<dbReference type="KEGG" id="ols:Olsu_0337"/>
<reference evidence="1 2" key="1">
    <citation type="journal article" date="2010" name="Stand. Genomic Sci.">
        <title>Complete genome sequence of Olsenella uli type strain (VPI D76D-27C).</title>
        <authorList>
            <person name="Goker M."/>
            <person name="Held B."/>
            <person name="Lucas S."/>
            <person name="Nolan M."/>
            <person name="Yasawong M."/>
            <person name="Glavina Del Rio T."/>
            <person name="Tice H."/>
            <person name="Cheng J.F."/>
            <person name="Bruce D."/>
            <person name="Detter J.C."/>
            <person name="Tapia R."/>
            <person name="Han C."/>
            <person name="Goodwin L."/>
            <person name="Pitluck S."/>
            <person name="Liolios K."/>
            <person name="Ivanova N."/>
            <person name="Mavromatis K."/>
            <person name="Mikhailova N."/>
            <person name="Pati A."/>
            <person name="Chen A."/>
            <person name="Palaniappan K."/>
            <person name="Land M."/>
            <person name="Hauser L."/>
            <person name="Chang Y.J."/>
            <person name="Jeffries C.D."/>
            <person name="Rohde M."/>
            <person name="Sikorski J."/>
            <person name="Pukall R."/>
            <person name="Woyke T."/>
            <person name="Bristow J."/>
            <person name="Eisen J.A."/>
            <person name="Markowitz V."/>
            <person name="Hugenholtz P."/>
            <person name="Kyrpides N.C."/>
            <person name="Klenk H.P."/>
            <person name="Lapidus A."/>
        </authorList>
    </citation>
    <scope>NUCLEOTIDE SEQUENCE [LARGE SCALE GENOMIC DNA]</scope>
    <source>
        <strain evidence="2">ATCC 49627 / DSM 7084 / CIP 109912 / JCM 12494 / NCIMB 702895 / VPI D76D-27C</strain>
    </source>
</reference>
<evidence type="ECO:0000313" key="2">
    <source>
        <dbReference type="Proteomes" id="UP000000333"/>
    </source>
</evidence>
<proteinExistence type="predicted"/>
<dbReference type="AlphaFoldDB" id="E1QYJ7"/>
<accession>E1QYJ7</accession>
<organism evidence="1 2">
    <name type="scientific">Olsenella uli (strain ATCC 49627 / DSM 7084 / CCUG 31166 / CIP 109912 / JCM 12494 / LMG 11480 / NCIMB 702895 / VPI D76D-27C)</name>
    <name type="common">Lactobacillus uli</name>
    <dbReference type="NCBI Taxonomy" id="633147"/>
    <lineage>
        <taxon>Bacteria</taxon>
        <taxon>Bacillati</taxon>
        <taxon>Actinomycetota</taxon>
        <taxon>Coriobacteriia</taxon>
        <taxon>Coriobacteriales</taxon>
        <taxon>Atopobiaceae</taxon>
        <taxon>Olsenella</taxon>
    </lineage>
</organism>
<dbReference type="EMBL" id="CP002106">
    <property type="protein sequence ID" value="ADK67461.1"/>
    <property type="molecule type" value="Genomic_DNA"/>
</dbReference>
<gene>
    <name evidence="1" type="ordered locus">Olsu_0337</name>
</gene>
<evidence type="ECO:0000313" key="1">
    <source>
        <dbReference type="EMBL" id="ADK67461.1"/>
    </source>
</evidence>
<protein>
    <submittedName>
        <fullName evidence="1">Uncharacterized protein</fullName>
    </submittedName>
</protein>
<sequence length="133" mass="13781">MVATHSSMLGMGVFRPFPIYLVPEVLELMGSPESGMSGFAAHGPVRSVPGPIAENALVLSLRLPFALRKSGASECSAASQALRPSGGVGAMASVHRGLAAAESDMDEHGTAESDMVIQIAKAFIQTAANRLIF</sequence>
<name>E1QYJ7_OLSUV</name>